<evidence type="ECO:0000256" key="5">
    <source>
        <dbReference type="HAMAP-Rule" id="MF_00376"/>
    </source>
</evidence>
<keyword evidence="2 5" id="KW-0547">Nucleotide-binding</keyword>
<dbReference type="NCBIfam" id="TIGR00152">
    <property type="entry name" value="dephospho-CoA kinase"/>
    <property type="match status" value="1"/>
</dbReference>
<keyword evidence="8" id="KW-1185">Reference proteome</keyword>
<dbReference type="SUPFAM" id="SSF52540">
    <property type="entry name" value="P-loop containing nucleoside triphosphate hydrolases"/>
    <property type="match status" value="1"/>
</dbReference>
<evidence type="ECO:0000256" key="3">
    <source>
        <dbReference type="ARBA" id="ARBA00022840"/>
    </source>
</evidence>
<comment type="catalytic activity">
    <reaction evidence="5">
        <text>3'-dephospho-CoA + ATP = ADP + CoA + H(+)</text>
        <dbReference type="Rhea" id="RHEA:18245"/>
        <dbReference type="ChEBI" id="CHEBI:15378"/>
        <dbReference type="ChEBI" id="CHEBI:30616"/>
        <dbReference type="ChEBI" id="CHEBI:57287"/>
        <dbReference type="ChEBI" id="CHEBI:57328"/>
        <dbReference type="ChEBI" id="CHEBI:456216"/>
        <dbReference type="EC" id="2.7.1.24"/>
    </reaction>
</comment>
<dbReference type="GO" id="GO:0015937">
    <property type="term" value="P:coenzyme A biosynthetic process"/>
    <property type="evidence" value="ECO:0007669"/>
    <property type="project" value="UniProtKB-UniRule"/>
</dbReference>
<dbReference type="EMBL" id="JXQK01000018">
    <property type="protein sequence ID" value="KIP64644.1"/>
    <property type="molecule type" value="Genomic_DNA"/>
</dbReference>
<dbReference type="Gene3D" id="3.40.50.300">
    <property type="entry name" value="P-loop containing nucleotide triphosphate hydrolases"/>
    <property type="match status" value="1"/>
</dbReference>
<evidence type="ECO:0000313" key="8">
    <source>
        <dbReference type="Proteomes" id="UP000032046"/>
    </source>
</evidence>
<comment type="similarity">
    <text evidence="1 5">Belongs to the CoaE family.</text>
</comment>
<keyword evidence="5" id="KW-0963">Cytoplasm</keyword>
<dbReference type="RefSeq" id="WP_042517533.1">
    <property type="nucleotide sequence ID" value="NZ_JALFDM010000061.1"/>
</dbReference>
<organism evidence="7 8">
    <name type="scientific">Prevotella pectinovora</name>
    <dbReference type="NCBI Taxonomy" id="1602169"/>
    <lineage>
        <taxon>Bacteria</taxon>
        <taxon>Pseudomonadati</taxon>
        <taxon>Bacteroidota</taxon>
        <taxon>Bacteroidia</taxon>
        <taxon>Bacteroidales</taxon>
        <taxon>Prevotellaceae</taxon>
        <taxon>Prevotella</taxon>
    </lineage>
</organism>
<dbReference type="InterPro" id="IPR027417">
    <property type="entry name" value="P-loop_NTPase"/>
</dbReference>
<dbReference type="PROSITE" id="PS51219">
    <property type="entry name" value="DPCK"/>
    <property type="match status" value="1"/>
</dbReference>
<dbReference type="Pfam" id="PF01121">
    <property type="entry name" value="CoaE"/>
    <property type="match status" value="1"/>
</dbReference>
<dbReference type="STRING" id="1602171.ST44_01665"/>
<accession>A0A0D0I835</accession>
<comment type="pathway">
    <text evidence="5">Cofactor biosynthesis; coenzyme A biosynthesis; CoA from (R)-pantothenate: step 5/5.</text>
</comment>
<dbReference type="AlphaFoldDB" id="A0A0D0I835"/>
<dbReference type="GO" id="GO:0004140">
    <property type="term" value="F:dephospho-CoA kinase activity"/>
    <property type="evidence" value="ECO:0007669"/>
    <property type="project" value="UniProtKB-UniRule"/>
</dbReference>
<dbReference type="EC" id="2.7.1.24" evidence="5 6"/>
<dbReference type="CDD" id="cd02022">
    <property type="entry name" value="DPCK"/>
    <property type="match status" value="1"/>
</dbReference>
<dbReference type="Proteomes" id="UP000032046">
    <property type="component" value="Unassembled WGS sequence"/>
</dbReference>
<evidence type="ECO:0000256" key="2">
    <source>
        <dbReference type="ARBA" id="ARBA00022741"/>
    </source>
</evidence>
<comment type="subcellular location">
    <subcellularLocation>
        <location evidence="5">Cytoplasm</location>
    </subcellularLocation>
</comment>
<feature type="binding site" evidence="5">
    <location>
        <begin position="10"/>
        <end position="15"/>
    </location>
    <ligand>
        <name>ATP</name>
        <dbReference type="ChEBI" id="CHEBI:30616"/>
    </ligand>
</feature>
<proteinExistence type="inferred from homology"/>
<keyword evidence="4 5" id="KW-0173">Coenzyme A biosynthesis</keyword>
<sequence>MKAAITGGIGSGKSYVCSLLKSRGIEVYDCDSAAKRIMRESPSVRKALTDLIGQDAYADGKPDKAVISKFLLDAEDNKKRINAIVHPAVADDFKASGLQFMECAILFESGFDKLVDCVVCVSAPIEVRVDRIIVRDSITREKAREWINCQMSQEEMEAKSDFVILNDGSKPLEPQIDDVLAALRLR</sequence>
<dbReference type="HAMAP" id="MF_00376">
    <property type="entry name" value="Dephospho_CoA_kinase"/>
    <property type="match status" value="1"/>
</dbReference>
<keyword evidence="3 5" id="KW-0067">ATP-binding</keyword>
<comment type="caution">
    <text evidence="7">The sequence shown here is derived from an EMBL/GenBank/DDBJ whole genome shotgun (WGS) entry which is preliminary data.</text>
</comment>
<comment type="function">
    <text evidence="5">Catalyzes the phosphorylation of the 3'-hydroxyl group of dephosphocoenzyme A to form coenzyme A.</text>
</comment>
<dbReference type="GO" id="GO:0005524">
    <property type="term" value="F:ATP binding"/>
    <property type="evidence" value="ECO:0007669"/>
    <property type="project" value="UniProtKB-UniRule"/>
</dbReference>
<evidence type="ECO:0000256" key="1">
    <source>
        <dbReference type="ARBA" id="ARBA00009018"/>
    </source>
</evidence>
<gene>
    <name evidence="5" type="primary">coaE</name>
    <name evidence="7" type="ORF">ST44_01665</name>
</gene>
<dbReference type="GO" id="GO:0005737">
    <property type="term" value="C:cytoplasm"/>
    <property type="evidence" value="ECO:0007669"/>
    <property type="project" value="UniProtKB-SubCell"/>
</dbReference>
<name>A0A0D0I835_9BACT</name>
<evidence type="ECO:0000256" key="6">
    <source>
        <dbReference type="NCBIfam" id="TIGR00152"/>
    </source>
</evidence>
<dbReference type="InterPro" id="IPR001977">
    <property type="entry name" value="Depp_CoAkinase"/>
</dbReference>
<reference evidence="7 8" key="1">
    <citation type="submission" date="2015-01" db="EMBL/GenBank/DDBJ databases">
        <title>Comparative genomics of non-oral Prevotella species.</title>
        <authorList>
            <person name="Accetto T."/>
            <person name="Nograsek B."/>
            <person name="Avgustin G."/>
        </authorList>
    </citation>
    <scope>NUCLEOTIDE SEQUENCE [LARGE SCALE GENOMIC DNA]</scope>
    <source>
        <strain evidence="7 8">P5-119</strain>
    </source>
</reference>
<keyword evidence="5" id="KW-0808">Transferase</keyword>
<dbReference type="PANTHER" id="PTHR10695:SF46">
    <property type="entry name" value="BIFUNCTIONAL COENZYME A SYNTHASE-RELATED"/>
    <property type="match status" value="1"/>
</dbReference>
<keyword evidence="5 7" id="KW-0418">Kinase</keyword>
<dbReference type="UniPathway" id="UPA00241">
    <property type="reaction ID" value="UER00356"/>
</dbReference>
<protein>
    <recommendedName>
        <fullName evidence="5 6">Dephospho-CoA kinase</fullName>
        <ecNumber evidence="5 6">2.7.1.24</ecNumber>
    </recommendedName>
    <alternativeName>
        <fullName evidence="5">Dephosphocoenzyme A kinase</fullName>
    </alternativeName>
</protein>
<evidence type="ECO:0000313" key="7">
    <source>
        <dbReference type="EMBL" id="KIP64644.1"/>
    </source>
</evidence>
<evidence type="ECO:0000256" key="4">
    <source>
        <dbReference type="ARBA" id="ARBA00022993"/>
    </source>
</evidence>
<dbReference type="PANTHER" id="PTHR10695">
    <property type="entry name" value="DEPHOSPHO-COA KINASE-RELATED"/>
    <property type="match status" value="1"/>
</dbReference>